<protein>
    <submittedName>
        <fullName evidence="1">Uncharacterized protein</fullName>
    </submittedName>
</protein>
<reference evidence="1" key="1">
    <citation type="submission" date="2023-03" db="EMBL/GenBank/DDBJ databases">
        <title>Massive genome expansion in bonnet fungi (Mycena s.s.) driven by repeated elements and novel gene families across ecological guilds.</title>
        <authorList>
            <consortium name="Lawrence Berkeley National Laboratory"/>
            <person name="Harder C.B."/>
            <person name="Miyauchi S."/>
            <person name="Viragh M."/>
            <person name="Kuo A."/>
            <person name="Thoen E."/>
            <person name="Andreopoulos B."/>
            <person name="Lu D."/>
            <person name="Skrede I."/>
            <person name="Drula E."/>
            <person name="Henrissat B."/>
            <person name="Morin E."/>
            <person name="Kohler A."/>
            <person name="Barry K."/>
            <person name="LaButti K."/>
            <person name="Morin E."/>
            <person name="Salamov A."/>
            <person name="Lipzen A."/>
            <person name="Mereny Z."/>
            <person name="Hegedus B."/>
            <person name="Baldrian P."/>
            <person name="Stursova M."/>
            <person name="Weitz H."/>
            <person name="Taylor A."/>
            <person name="Grigoriev I.V."/>
            <person name="Nagy L.G."/>
            <person name="Martin F."/>
            <person name="Kauserud H."/>
        </authorList>
    </citation>
    <scope>NUCLEOTIDE SEQUENCE</scope>
    <source>
        <strain evidence="1">9284</strain>
    </source>
</reference>
<dbReference type="AlphaFoldDB" id="A0AAD7BXQ2"/>
<name>A0AAD7BXQ2_9AGAR</name>
<evidence type="ECO:0000313" key="2">
    <source>
        <dbReference type="Proteomes" id="UP001221142"/>
    </source>
</evidence>
<dbReference type="Proteomes" id="UP001221142">
    <property type="component" value="Unassembled WGS sequence"/>
</dbReference>
<evidence type="ECO:0000313" key="1">
    <source>
        <dbReference type="EMBL" id="KAJ7633251.1"/>
    </source>
</evidence>
<accession>A0AAD7BXQ2</accession>
<keyword evidence="2" id="KW-1185">Reference proteome</keyword>
<organism evidence="1 2">
    <name type="scientific">Roridomyces roridus</name>
    <dbReference type="NCBI Taxonomy" id="1738132"/>
    <lineage>
        <taxon>Eukaryota</taxon>
        <taxon>Fungi</taxon>
        <taxon>Dikarya</taxon>
        <taxon>Basidiomycota</taxon>
        <taxon>Agaricomycotina</taxon>
        <taxon>Agaricomycetes</taxon>
        <taxon>Agaricomycetidae</taxon>
        <taxon>Agaricales</taxon>
        <taxon>Marasmiineae</taxon>
        <taxon>Mycenaceae</taxon>
        <taxon>Roridomyces</taxon>
    </lineage>
</organism>
<gene>
    <name evidence="1" type="ORF">FB45DRAFT_524179</name>
</gene>
<comment type="caution">
    <text evidence="1">The sequence shown here is derived from an EMBL/GenBank/DDBJ whole genome shotgun (WGS) entry which is preliminary data.</text>
</comment>
<proteinExistence type="predicted"/>
<dbReference type="EMBL" id="JARKIF010000008">
    <property type="protein sequence ID" value="KAJ7633251.1"/>
    <property type="molecule type" value="Genomic_DNA"/>
</dbReference>
<sequence>MDGAWEACGLVLRDNCLQPLAKRLVALSYLNVILPGPGSAILSSIHSIHSATLQRRRCTYVRLSLSGTFLFSTALLTMDDSPPPLPHPSLSTILLPATVSAGSRPHPTAPDAVPDWSHFHRASIRPGPYVSFRVVPAFASPSLPRSDIYSARRFTPGHRPVSFCLPIYSRRCDRGAARRPASVKFLTRRRGLAMRGIPLSRPLACCLVGLGVGRVAGGSRGLGVGLQSSGPWSWSMGHLVGRQSRLSQEGARYHQSVVDLADILSRKGVGRLELLPSTNGDDASTLVVSAMLHLPAEGAISGDGTVGCLGGASQSLLGARRFSIRGKRCHTFCAWTRRASFRYHTPLLWEPELAQRHIESFGVYARMRDLLRTALSRVAGRQGSMILGRRSAISHTDTAGSLDSLIARVLLICIIVGWKRRCRNAAAAAARSSCIIRGDWQSCPAFLMQISG</sequence>